<evidence type="ECO:0000256" key="1">
    <source>
        <dbReference type="ARBA" id="ARBA00023122"/>
    </source>
</evidence>
<feature type="domain" description="CBS" evidence="3">
    <location>
        <begin position="75"/>
        <end position="133"/>
    </location>
</feature>
<organism evidence="5 6">
    <name type="scientific">Eiseniibacteriota bacterium</name>
    <dbReference type="NCBI Taxonomy" id="2212470"/>
    <lineage>
        <taxon>Bacteria</taxon>
        <taxon>Candidatus Eiseniibacteriota</taxon>
    </lineage>
</organism>
<dbReference type="PANTHER" id="PTHR43080">
    <property type="entry name" value="CBS DOMAIN-CONTAINING PROTEIN CBSX3, MITOCHONDRIAL"/>
    <property type="match status" value="1"/>
</dbReference>
<dbReference type="InterPro" id="IPR051257">
    <property type="entry name" value="Diverse_CBS-Domain"/>
</dbReference>
<dbReference type="Gene3D" id="3.10.580.10">
    <property type="entry name" value="CBS-domain"/>
    <property type="match status" value="1"/>
</dbReference>
<dbReference type="Proteomes" id="UP000319829">
    <property type="component" value="Unassembled WGS sequence"/>
</dbReference>
<reference evidence="6 7" key="1">
    <citation type="journal article" date="2019" name="Nat. Microbiol.">
        <title>Mediterranean grassland soil C-N compound turnover is dependent on rainfall and depth, and is mediated by genomically divergent microorganisms.</title>
        <authorList>
            <person name="Diamond S."/>
            <person name="Andeer P.F."/>
            <person name="Li Z."/>
            <person name="Crits-Christoph A."/>
            <person name="Burstein D."/>
            <person name="Anantharaman K."/>
            <person name="Lane K.R."/>
            <person name="Thomas B.C."/>
            <person name="Pan C."/>
            <person name="Northen T.R."/>
            <person name="Banfield J.F."/>
        </authorList>
    </citation>
    <scope>NUCLEOTIDE SEQUENCE [LARGE SCALE GENOMIC DNA]</scope>
    <source>
        <strain evidence="4">WS_4</strain>
        <strain evidence="5">WS_7</strain>
    </source>
</reference>
<gene>
    <name evidence="4" type="ORF">E6K74_08475</name>
    <name evidence="5" type="ORF">E6K77_04840</name>
</gene>
<dbReference type="PROSITE" id="PS51371">
    <property type="entry name" value="CBS"/>
    <property type="match status" value="2"/>
</dbReference>
<evidence type="ECO:0000313" key="6">
    <source>
        <dbReference type="Proteomes" id="UP000317366"/>
    </source>
</evidence>
<dbReference type="CDD" id="cd04622">
    <property type="entry name" value="CBS_pair_HRP1_like"/>
    <property type="match status" value="1"/>
</dbReference>
<keyword evidence="1 2" id="KW-0129">CBS domain</keyword>
<name>A0A538TJ72_UNCEI</name>
<dbReference type="InterPro" id="IPR000644">
    <property type="entry name" value="CBS_dom"/>
</dbReference>
<feature type="domain" description="CBS" evidence="3">
    <location>
        <begin position="7"/>
        <end position="67"/>
    </location>
</feature>
<sequence length="153" mass="16640">MRVREIMTSNPACCTADTPLREVAEMMVECDCGQIPVVDNPSTRRPVGVVTDRDIICRALARGENPIGLTARDVMSAPAITVPPDMRVLDCCRVLEEKQVRRAPVADEEGQCCGIISVADIAQTSPETLTGEVVRTLSERTLSSSGRERRLSV</sequence>
<dbReference type="PANTHER" id="PTHR43080:SF2">
    <property type="entry name" value="CBS DOMAIN-CONTAINING PROTEIN"/>
    <property type="match status" value="1"/>
</dbReference>
<evidence type="ECO:0000313" key="4">
    <source>
        <dbReference type="EMBL" id="TMQ53779.1"/>
    </source>
</evidence>
<proteinExistence type="predicted"/>
<evidence type="ECO:0000256" key="2">
    <source>
        <dbReference type="PROSITE-ProRule" id="PRU00703"/>
    </source>
</evidence>
<accession>A0A538TJ72</accession>
<evidence type="ECO:0000259" key="3">
    <source>
        <dbReference type="PROSITE" id="PS51371"/>
    </source>
</evidence>
<protein>
    <submittedName>
        <fullName evidence="5">CBS domain-containing protein</fullName>
    </submittedName>
</protein>
<evidence type="ECO:0000313" key="5">
    <source>
        <dbReference type="EMBL" id="TMQ63660.1"/>
    </source>
</evidence>
<evidence type="ECO:0000313" key="7">
    <source>
        <dbReference type="Proteomes" id="UP000319829"/>
    </source>
</evidence>
<comment type="caution">
    <text evidence="5">The sequence shown here is derived from an EMBL/GenBank/DDBJ whole genome shotgun (WGS) entry which is preliminary data.</text>
</comment>
<dbReference type="SUPFAM" id="SSF54631">
    <property type="entry name" value="CBS-domain pair"/>
    <property type="match status" value="1"/>
</dbReference>
<dbReference type="Proteomes" id="UP000317366">
    <property type="component" value="Unassembled WGS sequence"/>
</dbReference>
<dbReference type="EMBL" id="VBOU01000080">
    <property type="protein sequence ID" value="TMQ53779.1"/>
    <property type="molecule type" value="Genomic_DNA"/>
</dbReference>
<dbReference type="EMBL" id="VBOX01000055">
    <property type="protein sequence ID" value="TMQ63660.1"/>
    <property type="molecule type" value="Genomic_DNA"/>
</dbReference>
<dbReference type="AlphaFoldDB" id="A0A538TJ72"/>
<dbReference type="SMART" id="SM00116">
    <property type="entry name" value="CBS"/>
    <property type="match status" value="2"/>
</dbReference>
<dbReference type="Pfam" id="PF00571">
    <property type="entry name" value="CBS"/>
    <property type="match status" value="2"/>
</dbReference>
<dbReference type="InterPro" id="IPR046342">
    <property type="entry name" value="CBS_dom_sf"/>
</dbReference>